<sequence>MSKQLDHPRGAAIVIGASMAGLCAARALANHFQTVTIFERDALPNSPADRRGVPQGRHFHGLLIAGQRRLESWFPGFTDELIAGGAVPISLTRDGHFYMNGGTRIRFDSDLKMPACSRSLLEYYVRERVRDLRGVILRADTSVADLTSTEDGRRITGVRLGNGISYRADFVVDASGRGARSLRWLAPLGYEAPPTDNVTIDVGYATRVIRPPPGETRDWRFAMVSADPPTRLCALYPMERGRWVVTLAGYHGDHPPTDDAGYLAFAKSLPSSVVADLLTRSEPLGPVVGYRFLSSQLRHFTRATRLPHGLVVLGDGICSLNPVYGQGMTSATLQAEALDATLEQTAGLDEQLARAFYRRAAKSVVPLWQMATGGDLTLPGTAGPTPFLIAAVRRMANWYMQRLMRAGSVSATVSQRMLEVLHLVSPPSALLSPGMIYRALGGQP</sequence>
<dbReference type="Gene3D" id="3.50.50.60">
    <property type="entry name" value="FAD/NAD(P)-binding domain"/>
    <property type="match status" value="1"/>
</dbReference>
<proteinExistence type="predicted"/>
<dbReference type="InterPro" id="IPR036188">
    <property type="entry name" value="FAD/NAD-bd_sf"/>
</dbReference>
<dbReference type="SUPFAM" id="SSF51905">
    <property type="entry name" value="FAD/NAD(P)-binding domain"/>
    <property type="match status" value="1"/>
</dbReference>
<keyword evidence="2" id="KW-1185">Reference proteome</keyword>
<gene>
    <name evidence="1" type="ORF">LZC95_05085</name>
</gene>
<dbReference type="PANTHER" id="PTHR43422">
    <property type="entry name" value="THIAMINE THIAZOLE SYNTHASE"/>
    <property type="match status" value="1"/>
</dbReference>
<organism evidence="1 2">
    <name type="scientific">Pendulispora brunnea</name>
    <dbReference type="NCBI Taxonomy" id="2905690"/>
    <lineage>
        <taxon>Bacteria</taxon>
        <taxon>Pseudomonadati</taxon>
        <taxon>Myxococcota</taxon>
        <taxon>Myxococcia</taxon>
        <taxon>Myxococcales</taxon>
        <taxon>Sorangiineae</taxon>
        <taxon>Pendulisporaceae</taxon>
        <taxon>Pendulispora</taxon>
    </lineage>
</organism>
<accession>A0ABZ2KC80</accession>
<dbReference type="Proteomes" id="UP001379533">
    <property type="component" value="Chromosome"/>
</dbReference>
<reference evidence="1 2" key="1">
    <citation type="submission" date="2021-12" db="EMBL/GenBank/DDBJ databases">
        <title>Discovery of the Pendulisporaceae a myxobacterial family with distinct sporulation behavior and unique specialized metabolism.</title>
        <authorList>
            <person name="Garcia R."/>
            <person name="Popoff A."/>
            <person name="Bader C.D."/>
            <person name="Loehr J."/>
            <person name="Walesch S."/>
            <person name="Walt C."/>
            <person name="Boldt J."/>
            <person name="Bunk B."/>
            <person name="Haeckl F.J.F.P.J."/>
            <person name="Gunesch A.P."/>
            <person name="Birkelbach J."/>
            <person name="Nuebel U."/>
            <person name="Pietschmann T."/>
            <person name="Bach T."/>
            <person name="Mueller R."/>
        </authorList>
    </citation>
    <scope>NUCLEOTIDE SEQUENCE [LARGE SCALE GENOMIC DNA]</scope>
    <source>
        <strain evidence="1 2">MSr12523</strain>
    </source>
</reference>
<evidence type="ECO:0000313" key="1">
    <source>
        <dbReference type="EMBL" id="WXA96209.1"/>
    </source>
</evidence>
<dbReference type="EMBL" id="CP089982">
    <property type="protein sequence ID" value="WXA96209.1"/>
    <property type="molecule type" value="Genomic_DNA"/>
</dbReference>
<dbReference type="PANTHER" id="PTHR43422:SF3">
    <property type="entry name" value="THIAMINE THIAZOLE SYNTHASE"/>
    <property type="match status" value="1"/>
</dbReference>
<name>A0ABZ2KC80_9BACT</name>
<protein>
    <submittedName>
        <fullName evidence="1">Uncharacterized protein</fullName>
    </submittedName>
</protein>
<dbReference type="RefSeq" id="WP_394846824.1">
    <property type="nucleotide sequence ID" value="NZ_CP089982.1"/>
</dbReference>
<evidence type="ECO:0000313" key="2">
    <source>
        <dbReference type="Proteomes" id="UP001379533"/>
    </source>
</evidence>